<proteinExistence type="predicted"/>
<gene>
    <name evidence="1" type="ORF">ALO88_01705</name>
</gene>
<dbReference type="RefSeq" id="WP_005771784.1">
    <property type="nucleotide sequence ID" value="NZ_LJPT01000156.1"/>
</dbReference>
<protein>
    <submittedName>
        <fullName evidence="1">Uncharacterized protein</fullName>
    </submittedName>
</protein>
<dbReference type="Proteomes" id="UP000050425">
    <property type="component" value="Unassembled WGS sequence"/>
</dbReference>
<comment type="caution">
    <text evidence="1">The sequence shown here is derived from an EMBL/GenBank/DDBJ whole genome shotgun (WGS) entry which is preliminary data.</text>
</comment>
<sequence length="95" mass="10759">MKSQRKCTEKITHAIKCINEAINLADPNVLAFTTVSQLEHFKQKLQVVLDLIAQNDLPEKQNRDLGISRVIVDQWPYDSKLGVIIVEAEQAFKGL</sequence>
<organism evidence="1 2">
    <name type="scientific">Pseudomonas syringae pv. antirrhini</name>
    <dbReference type="NCBI Taxonomy" id="251702"/>
    <lineage>
        <taxon>Bacteria</taxon>
        <taxon>Pseudomonadati</taxon>
        <taxon>Pseudomonadota</taxon>
        <taxon>Gammaproteobacteria</taxon>
        <taxon>Pseudomonadales</taxon>
        <taxon>Pseudomonadaceae</taxon>
        <taxon>Pseudomonas</taxon>
    </lineage>
</organism>
<accession>A0A0N8QMG5</accession>
<reference evidence="1 2" key="1">
    <citation type="submission" date="2015-09" db="EMBL/GenBank/DDBJ databases">
        <title>Genome announcement of multiple Pseudomonas syringae strains.</title>
        <authorList>
            <person name="Thakur S."/>
            <person name="Wang P.W."/>
            <person name="Gong Y."/>
            <person name="Weir B.S."/>
            <person name="Guttman D.S."/>
        </authorList>
    </citation>
    <scope>NUCLEOTIDE SEQUENCE [LARGE SCALE GENOMIC DNA]</scope>
    <source>
        <strain evidence="1 2">ICMP4303</strain>
    </source>
</reference>
<name>A0A0N8QMG5_9PSED</name>
<dbReference type="EMBL" id="LJPT01000156">
    <property type="protein sequence ID" value="KPW44726.1"/>
    <property type="molecule type" value="Genomic_DNA"/>
</dbReference>
<dbReference type="AlphaFoldDB" id="A0A0N8QMG5"/>
<evidence type="ECO:0000313" key="2">
    <source>
        <dbReference type="Proteomes" id="UP000050425"/>
    </source>
</evidence>
<evidence type="ECO:0000313" key="1">
    <source>
        <dbReference type="EMBL" id="KPW44726.1"/>
    </source>
</evidence>
<dbReference type="PATRIC" id="fig|251702.3.peg.2255"/>